<evidence type="ECO:0000259" key="2">
    <source>
        <dbReference type="Pfam" id="PF17930"/>
    </source>
</evidence>
<feature type="domain" description="LpxI C-terminal" evidence="1">
    <location>
        <begin position="151"/>
        <end position="286"/>
    </location>
</feature>
<evidence type="ECO:0000313" key="4">
    <source>
        <dbReference type="Proteomes" id="UP000191905"/>
    </source>
</evidence>
<dbReference type="Pfam" id="PF17930">
    <property type="entry name" value="LpxI_N"/>
    <property type="match status" value="1"/>
</dbReference>
<protein>
    <recommendedName>
        <fullName evidence="5">Phosphatidate cytidylyltransferase</fullName>
    </recommendedName>
</protein>
<dbReference type="InterPro" id="IPR041255">
    <property type="entry name" value="LpxI_N"/>
</dbReference>
<dbReference type="InterPro" id="IPR043167">
    <property type="entry name" value="LpxI_C_sf"/>
</dbReference>
<dbReference type="Pfam" id="PF06230">
    <property type="entry name" value="LpxI_C"/>
    <property type="match status" value="1"/>
</dbReference>
<dbReference type="InterPro" id="IPR010415">
    <property type="entry name" value="LpxI_C"/>
</dbReference>
<dbReference type="Proteomes" id="UP000191905">
    <property type="component" value="Unassembled WGS sequence"/>
</dbReference>
<reference evidence="3 4" key="1">
    <citation type="journal article" date="2016" name="Int. J. Syst. Evol. Microbiol.">
        <title>Pseudaminobacter manganicus sp. nov., isolated from sludge of a manganese mine.</title>
        <authorList>
            <person name="Li J."/>
            <person name="Huang J."/>
            <person name="Liao S."/>
            <person name="Wang G."/>
        </authorList>
    </citation>
    <scope>NUCLEOTIDE SEQUENCE [LARGE SCALE GENOMIC DNA]</scope>
    <source>
        <strain evidence="3 4">JH-7</strain>
    </source>
</reference>
<dbReference type="EMBL" id="MDET01000060">
    <property type="protein sequence ID" value="OQM73184.1"/>
    <property type="molecule type" value="Genomic_DNA"/>
</dbReference>
<dbReference type="Gene3D" id="3.40.140.80">
    <property type="match status" value="1"/>
</dbReference>
<dbReference type="PANTHER" id="PTHR39962">
    <property type="entry name" value="BLL4848 PROTEIN"/>
    <property type="match status" value="1"/>
</dbReference>
<feature type="domain" description="LpxI N-terminal" evidence="2">
    <location>
        <begin position="15"/>
        <end position="147"/>
    </location>
</feature>
<dbReference type="OrthoDB" id="9789836at2"/>
<name>A0A1V8RJ67_9HYPH</name>
<dbReference type="STRING" id="1873176.BFN67_09280"/>
<comment type="caution">
    <text evidence="3">The sequence shown here is derived from an EMBL/GenBank/DDBJ whole genome shotgun (WGS) entry which is preliminary data.</text>
</comment>
<keyword evidence="4" id="KW-1185">Reference proteome</keyword>
<dbReference type="InterPro" id="IPR053174">
    <property type="entry name" value="LpxI"/>
</dbReference>
<sequence length="297" mass="30714">MTRDEDQLHLAPGSRVGIVAGGGNLPIEVAHSLSARGHRPFVLLVEGEADPNSPLGGFDHLVLPIESFGSLVASLKKNGVTHAVLAGEIKRRPRWSAVRPNAGLLAMLPAFLAGLASGDDSLLKTVIRYIERRGVKVVGAHEIVPELLAMRGVMTDAAPTDSDRKDLNAALVAAHAIGALDIGQGAVAIGGRVIALEGIEGTDGLLERVKDLRDHGRLAARRRGVLVKCAKPDQEERADLPSIGPQTVDGAYAAGLAGIGVEAGRSLVLEGPAMIARANTLGLFIVGLPSAGASDGQ</sequence>
<evidence type="ECO:0000259" key="1">
    <source>
        <dbReference type="Pfam" id="PF06230"/>
    </source>
</evidence>
<dbReference type="Gene3D" id="3.40.50.20">
    <property type="match status" value="1"/>
</dbReference>
<evidence type="ECO:0008006" key="5">
    <source>
        <dbReference type="Google" id="ProtNLM"/>
    </source>
</evidence>
<accession>A0A1V8RJ67</accession>
<organism evidence="3 4">
    <name type="scientific">Manganibacter manganicus</name>
    <dbReference type="NCBI Taxonomy" id="1873176"/>
    <lineage>
        <taxon>Bacteria</taxon>
        <taxon>Pseudomonadati</taxon>
        <taxon>Pseudomonadota</taxon>
        <taxon>Alphaproteobacteria</taxon>
        <taxon>Hyphomicrobiales</taxon>
        <taxon>Phyllobacteriaceae</taxon>
        <taxon>Manganibacter</taxon>
    </lineage>
</organism>
<proteinExistence type="predicted"/>
<evidence type="ECO:0000313" key="3">
    <source>
        <dbReference type="EMBL" id="OQM73184.1"/>
    </source>
</evidence>
<dbReference type="AlphaFoldDB" id="A0A1V8RJ67"/>
<dbReference type="PANTHER" id="PTHR39962:SF1">
    <property type="entry name" value="LPXI FAMILY PROTEIN"/>
    <property type="match status" value="1"/>
</dbReference>
<gene>
    <name evidence="3" type="ORF">BFN67_09280</name>
</gene>
<dbReference type="RefSeq" id="WP_080921928.1">
    <property type="nucleotide sequence ID" value="NZ_MDET01000060.1"/>
</dbReference>